<dbReference type="VEuPathDB" id="CryptoDB:CHUDEA4_640"/>
<name>A0A0S4TFJ6_CRYHO</name>
<gene>
    <name evidence="4" type="ORF">CHUDEA4_640</name>
</gene>
<sequence>MVFKIIKYISTILIFIIFEAESNIQNYVENNDLITINTHLRNEISVFELIKFENQKFIPKNVNVEFYWDKFQVNDIYKRVCYFYSPKNTPKIPKNQHENNYSYSIGGFSLFQAAFSREPNSSKEVDIRMLEISKTLLRFFDYEYDLSRPTNDSSADINIWRHIHYNKMKLSNLIIPGRGSSRLYIKTETNLAYIGNYFGYLKVKYEDEVELKAVKLSISPSPLNLFILKENQVFEESNNKVIVIDFVLRNYLVFRNLNTFFQPKLEGFNENLCQIKNILQKESQIIEIRPGGLEKIQIICSIGRLKPEFIKDLLLIQINSFWSSSSRYKTTYKYSEMMRHERKFNRGLFLSEFIMDYPISPEFFNFKIVGQRGYSINYLKENETGIINFYNPFKTDFLSSQYWITLDLLQISEKVLNLRYNKIIIEVDSKLSDFLHVTFDNNIREKSYELDSITEMNSLLFLKINLGFNPQTLIDQVFVTNDRESMKLKIPIKVKLFENHKDISNDTNIFERIWIFNFDLESEADEYIIRNNLLENKIRQPRLIVRDLDENINLNILKIKNSKAKDSKKVEINFLENKENNFVLISKVSALTMKNYDIGQLTLNFKELINRKIFKLKQNDSAINNSIEDLPYFIEIGKNKRLQLATMASCGIVELNKNEIDFGIVPVSLFGNPKLTQKIEMKLRRFETGRKCGNKFSVGFSVSINFNLRVTWKKNLYPSSSTRIIKINKKDIKLVKEYIYDFYLEDSEVFLLIVEPDFNSPVNVEHKQSTDISTQLEVYIPGTMKKYYNNELGDISEKLNLKNEFLTRNLFFSQFVKIACIIRGLHISAGTPQIRNALHSEIMSQELVKSGKLPISLFFIEIKNEEDFPVQYSLQRDFRLENKEREINKYFTENYTFYISYEKNANHKSEELINKFEEQFNILENKTFPELISKESELFDNLAFNFPFKSLYLMNAIIILKFGLVCIFNGEVFTYQNSFCVKLLPIEIAESVGNLKISFGHIRMNIWQVLFRFRLENSNTELLTGLKFYETGRLDWQFYNFGNFPLDLEIFEKFIPIIFSNQNLDSAFKLKETIELGKIEKIIRISAVPWLEVSSEIPRIGYLLPKENRLITILVHNQILTSTSINSKFKELKCSYDLVFKGLTDIGETLDISDDPFSRMLLENDHELRQESNGMKSLFSLDWKIPNVVNDLGYGGGFVKKITLINSPTSKIEGNHSVLEYIQFIVEIQNPIICTKKERKTYTDEDESDSLSSDENDQQIEDVYTDRTNTSENNFCTPFNNIEVVKGFRIIWYPYNNFSPTNYKSLEILIKDVPKFDFKTSSYSFESDIQEESEENSEISRIFTNYIKETDSQDSEYAYLLKIKYDFVLNQQYTFKFAITHHDNIKNSVFIPPFGFNVTAQNHSLRWLKSLNSVENGISQSSILKNFTQRICKGNVNIFSDNSMILNWDKEFLKIINTFSISYLESDTTEQVEEEEWQVKELFFDLIDNEEHSPNNKKLLFIRNSYKTDGIAKFFSEDINNGTSLFVKIQDLPSSLRIKILVEIQDNNSEKFQCISKTFQTNDGVPNEPRDFQFIPLTINSLKLSWNTPKSHGGSEIFDYLINLSPELVTSPNEYKIENITIISDKLMIISDQIYPFVSYKAIVQARNKFGIGKPSIIHHISSRGVNSCINTGTYKLVINENSTRQITWKVENQENIDLKSVLIYLYCNKRGNFKNQFLIELLKASNICNFYFGKVICSWIENKEYILDLRCDSYSFKMINKTDKFLNGDFSCIGEFGIQKLRKLKGESNNNINLDHKIKVYHINSMDELNDIKQKREKLYYPRGYNPEWDNGLTKTILKMDIMGQNTSLIEIEVNYLHETENMNEIILNGTVGNVFYNKYHYDLKQVTRMKSSTSMKNWSIFEERNHLVINNHKLGEEEEIELVILNLIPEMTILISIRELNGDNKEVSISRHVLRIPNKTKKIELLNRKLLSLGILKVQLDDHFITQGEFSGKRSGNGNNLRNLNEEEHVDENQLILKMETDMDSIGSNLSNSLFISSKMLIDGWPEDFERRLFGEMGININSGHLRFKNDTKEISGNVENYKPISELGNDKKGKSDEGIQNLFDADLETGVDFYNKNYTSKETLGIENGIYEEHFPHITLSFNPPICILYAKLYWKENKSPVSTIVSVGLRSRNVSKPRIRNFNPIVHECFENQKSVNESYTQDRIDTIQIIPPEEMVNTYLGNPSNRYPYIYNFTLSFAGSCGDSRFIERKEEAALSLKEIELIPCISNDLVLSYSDPLSETNISLVNTEHLLKQSRLREKYLEIQKIILDNLRKDIEKNTTNLNLSDISVKYKKPLNETNVYLDINTVLSEESKLRSSHIPSVRLLIQENRKEIKYSRNSGNYRRLLEDDAGKNRSLLFAYVLHLWLNLTIIWVWNLVYFFKKFN</sequence>
<accession>A0A0S4TFJ6</accession>
<dbReference type="InterPro" id="IPR003961">
    <property type="entry name" value="FN3_dom"/>
</dbReference>
<feature type="domain" description="Fibronectin type-III" evidence="3">
    <location>
        <begin position="1568"/>
        <end position="1666"/>
    </location>
</feature>
<dbReference type="EMBL" id="LN877950">
    <property type="protein sequence ID" value="CUV05443.1"/>
    <property type="molecule type" value="Genomic_DNA"/>
</dbReference>
<dbReference type="InterPro" id="IPR036116">
    <property type="entry name" value="FN3_sf"/>
</dbReference>
<feature type="transmembrane region" description="Helical" evidence="1">
    <location>
        <begin position="2403"/>
        <end position="2426"/>
    </location>
</feature>
<organism evidence="4">
    <name type="scientific">Cryptosporidium hominis</name>
    <dbReference type="NCBI Taxonomy" id="237895"/>
    <lineage>
        <taxon>Eukaryota</taxon>
        <taxon>Sar</taxon>
        <taxon>Alveolata</taxon>
        <taxon>Apicomplexa</taxon>
        <taxon>Conoidasida</taxon>
        <taxon>Coccidia</taxon>
        <taxon>Eucoccidiorida</taxon>
        <taxon>Eimeriorina</taxon>
        <taxon>Cryptosporidiidae</taxon>
        <taxon>Cryptosporidium</taxon>
    </lineage>
</organism>
<evidence type="ECO:0000259" key="3">
    <source>
        <dbReference type="PROSITE" id="PS50853"/>
    </source>
</evidence>
<dbReference type="VEuPathDB" id="CryptoDB:Chro.40081"/>
<dbReference type="InterPro" id="IPR013783">
    <property type="entry name" value="Ig-like_fold"/>
</dbReference>
<keyword evidence="1" id="KW-1133">Transmembrane helix</keyword>
<reference evidence="4" key="1">
    <citation type="submission" date="2015-08" db="EMBL/GenBank/DDBJ databases">
        <authorList>
            <person name="Babu N.S."/>
            <person name="Beckwith C.J."/>
            <person name="Beseler K.G."/>
            <person name="Brison A."/>
            <person name="Carone J.V."/>
            <person name="Caskin T.P."/>
            <person name="Diamond M."/>
            <person name="Durham M.E."/>
            <person name="Foxe J.M."/>
            <person name="Go M."/>
            <person name="Henderson B.A."/>
            <person name="Jones I.B."/>
            <person name="McGettigan J.A."/>
            <person name="Micheletti S.J."/>
            <person name="Nasrallah M.E."/>
            <person name="Ortiz D."/>
            <person name="Piller C.R."/>
            <person name="Privatt S.R."/>
            <person name="Schneider S.L."/>
            <person name="Sharp S."/>
            <person name="Smith T.C."/>
            <person name="Stanton J.D."/>
            <person name="Ullery H.E."/>
            <person name="Wilson R.J."/>
            <person name="Serrano M.G."/>
            <person name="Buck G."/>
            <person name="Lee V."/>
            <person name="Wang Y."/>
            <person name="Carvalho R."/>
            <person name="Voegtly L."/>
            <person name="Shi R."/>
            <person name="Duckworth R."/>
            <person name="Johnson A."/>
            <person name="Loviza R."/>
            <person name="Walstead R."/>
            <person name="Shah Z."/>
            <person name="Kiflezghi M."/>
            <person name="Wade K."/>
            <person name="Ball S.L."/>
            <person name="Bradley K.W."/>
            <person name="Asai D.J."/>
            <person name="Bowman C.A."/>
            <person name="Russell D.A."/>
            <person name="Pope W.H."/>
            <person name="Jacobs-Sera D."/>
            <person name="Hendrix R.W."/>
            <person name="Hatfull G.F."/>
        </authorList>
    </citation>
    <scope>NUCLEOTIDE SEQUENCE [LARGE SCALE GENOMIC DNA]</scope>
</reference>
<dbReference type="Proteomes" id="UP000199752">
    <property type="component" value="Chromosome 4"/>
</dbReference>
<keyword evidence="2" id="KW-0732">Signal</keyword>
<proteinExistence type="predicted"/>
<dbReference type="VEuPathDB" id="CryptoDB:Chro.40080"/>
<keyword evidence="1" id="KW-0812">Transmembrane</keyword>
<feature type="chain" id="PRO_5006627683" description="Fibronectin type-III domain-containing protein" evidence="2">
    <location>
        <begin position="23"/>
        <end position="2430"/>
    </location>
</feature>
<dbReference type="VEuPathDB" id="CryptoDB:GY17_00003162"/>
<dbReference type="OrthoDB" id="504170at2759"/>
<dbReference type="Pfam" id="PF00041">
    <property type="entry name" value="fn3"/>
    <property type="match status" value="1"/>
</dbReference>
<dbReference type="CDD" id="cd00063">
    <property type="entry name" value="FN3"/>
    <property type="match status" value="1"/>
</dbReference>
<evidence type="ECO:0000256" key="1">
    <source>
        <dbReference type="SAM" id="Phobius"/>
    </source>
</evidence>
<dbReference type="PROSITE" id="PS50853">
    <property type="entry name" value="FN3"/>
    <property type="match status" value="1"/>
</dbReference>
<feature type="signal peptide" evidence="2">
    <location>
        <begin position="1"/>
        <end position="22"/>
    </location>
</feature>
<evidence type="ECO:0000256" key="2">
    <source>
        <dbReference type="SAM" id="SignalP"/>
    </source>
</evidence>
<dbReference type="SUPFAM" id="SSF49265">
    <property type="entry name" value="Fibronectin type III"/>
    <property type="match status" value="1"/>
</dbReference>
<dbReference type="VEuPathDB" id="CryptoDB:ChTU502y2012_403g0290"/>
<evidence type="ECO:0000313" key="4">
    <source>
        <dbReference type="EMBL" id="CUV05443.1"/>
    </source>
</evidence>
<protein>
    <recommendedName>
        <fullName evidence="3">Fibronectin type-III domain-containing protein</fullName>
    </recommendedName>
</protein>
<dbReference type="Gene3D" id="2.60.40.10">
    <property type="entry name" value="Immunoglobulins"/>
    <property type="match status" value="1"/>
</dbReference>
<keyword evidence="1" id="KW-0472">Membrane</keyword>